<organism evidence="1 2">
    <name type="scientific">Halomarina oriensis</name>
    <dbReference type="NCBI Taxonomy" id="671145"/>
    <lineage>
        <taxon>Archaea</taxon>
        <taxon>Methanobacteriati</taxon>
        <taxon>Methanobacteriota</taxon>
        <taxon>Stenosarchaea group</taxon>
        <taxon>Halobacteria</taxon>
        <taxon>Halobacteriales</taxon>
        <taxon>Natronomonadaceae</taxon>
        <taxon>Halomarina</taxon>
    </lineage>
</organism>
<keyword evidence="2" id="KW-1185">Reference proteome</keyword>
<gene>
    <name evidence="1" type="ORF">GQS65_09960</name>
</gene>
<comment type="caution">
    <text evidence="1">The sequence shown here is derived from an EMBL/GenBank/DDBJ whole genome shotgun (WGS) entry which is preliminary data.</text>
</comment>
<sequence>MSEVAIGTGSTSGESDTALASEVARTVVATTEPETPSVFVAGFFGSAEANGQDITEVGVYAGDWLLNHATFPAKSKDSQTTLTVEITLTFSAV</sequence>
<accession>A0A6B0GIV9</accession>
<name>A0A6B0GIV9_9EURY</name>
<reference evidence="1 2" key="1">
    <citation type="submission" date="2019-12" db="EMBL/GenBank/DDBJ databases">
        <title>Halocatena pleomorpha gen. nov. sp. nov., an extremely halophilic archaeon of family Halobacteriaceae isolated from saltpan soil.</title>
        <authorList>
            <person name="Pal Y."/>
            <person name="Verma A."/>
            <person name="Krishnamurthi S."/>
            <person name="Kumar P."/>
        </authorList>
    </citation>
    <scope>NUCLEOTIDE SEQUENCE [LARGE SCALE GENOMIC DNA]</scope>
    <source>
        <strain evidence="1 2">JCM 16495</strain>
    </source>
</reference>
<evidence type="ECO:0000313" key="1">
    <source>
        <dbReference type="EMBL" id="MWG34812.1"/>
    </source>
</evidence>
<dbReference type="Proteomes" id="UP000451471">
    <property type="component" value="Unassembled WGS sequence"/>
</dbReference>
<proteinExistence type="predicted"/>
<dbReference type="RefSeq" id="WP_158204450.1">
    <property type="nucleotide sequence ID" value="NZ_WSZK01000015.1"/>
</dbReference>
<protein>
    <submittedName>
        <fullName evidence="1">Uncharacterized protein</fullName>
    </submittedName>
</protein>
<dbReference type="EMBL" id="WSZK01000015">
    <property type="protein sequence ID" value="MWG34812.1"/>
    <property type="molecule type" value="Genomic_DNA"/>
</dbReference>
<dbReference type="AlphaFoldDB" id="A0A6B0GIV9"/>
<evidence type="ECO:0000313" key="2">
    <source>
        <dbReference type="Proteomes" id="UP000451471"/>
    </source>
</evidence>